<dbReference type="AlphaFoldDB" id="A0A2K9MIS9"/>
<dbReference type="Proteomes" id="UP000234882">
    <property type="component" value="Chromosome"/>
</dbReference>
<organism evidence="2 3">
    <name type="scientific">Paracoccus jeotgali</name>
    <dbReference type="NCBI Taxonomy" id="2065379"/>
    <lineage>
        <taxon>Bacteria</taxon>
        <taxon>Pseudomonadati</taxon>
        <taxon>Pseudomonadota</taxon>
        <taxon>Alphaproteobacteria</taxon>
        <taxon>Rhodobacterales</taxon>
        <taxon>Paracoccaceae</taxon>
        <taxon>Paracoccus</taxon>
    </lineage>
</organism>
<dbReference type="OrthoDB" id="7874519at2"/>
<evidence type="ECO:0000313" key="2">
    <source>
        <dbReference type="EMBL" id="AUM75531.1"/>
    </source>
</evidence>
<proteinExistence type="predicted"/>
<accession>A0A2K9MIS9</accession>
<dbReference type="KEGG" id="paru:CYR75_04560"/>
<dbReference type="EMBL" id="CP025583">
    <property type="protein sequence ID" value="AUM75531.1"/>
    <property type="molecule type" value="Genomic_DNA"/>
</dbReference>
<feature type="domain" description="Bacteriophage T5 Orf172 DNA-binding" evidence="1">
    <location>
        <begin position="226"/>
        <end position="307"/>
    </location>
</feature>
<reference evidence="3" key="1">
    <citation type="submission" date="2017-12" db="EMBL/GenBank/DDBJ databases">
        <title>Genomic analysis of Paracoccus sp. CBA4604.</title>
        <authorList>
            <person name="Roh S.W."/>
            <person name="Kim J.Y."/>
            <person name="Kim J.S."/>
        </authorList>
    </citation>
    <scope>NUCLEOTIDE SEQUENCE [LARGE SCALE GENOMIC DNA]</scope>
    <source>
        <strain evidence="3">CBA4604</strain>
    </source>
</reference>
<evidence type="ECO:0000313" key="3">
    <source>
        <dbReference type="Proteomes" id="UP000234882"/>
    </source>
</evidence>
<protein>
    <recommendedName>
        <fullName evidence="1">Bacteriophage T5 Orf172 DNA-binding domain-containing protein</fullName>
    </recommendedName>
</protein>
<gene>
    <name evidence="2" type="ORF">CYR75_04560</name>
</gene>
<sequence>MMGLDAESSVWLTGFWGFAPEEEGILGFTDPKDRDRLFSMIEDRQLVCIYGAASPETDSKIVHHLLGVLEVERTAIDSWDKMSEAAKERNIRLGRQDKWRNAMPVRRAWRTSHTLDVKQVFPKSYDPSNGRYLARFGTWLVPEEARWLLEKVPFVETNVYGEPPVQVEEDAAAVASIASFLKPSKGIFGAFGDRSYETQDKPHELYLARFPDGADLLAGRPVPRGAGLVKIGISGDIKNRLKALNLSFPQSSTIGWKIIRTAKFPNRASAGDAETAFKSHAVEEFGATSLGKEFFVMDLNKAESLFNSLSPASGLDLRLTTKRK</sequence>
<keyword evidence="3" id="KW-1185">Reference proteome</keyword>
<dbReference type="Pfam" id="PF10544">
    <property type="entry name" value="T5orf172"/>
    <property type="match status" value="1"/>
</dbReference>
<name>A0A2K9MIS9_9RHOB</name>
<evidence type="ECO:0000259" key="1">
    <source>
        <dbReference type="Pfam" id="PF10544"/>
    </source>
</evidence>
<dbReference type="InterPro" id="IPR018306">
    <property type="entry name" value="Phage_T5_Orf172_DNA-bd"/>
</dbReference>